<evidence type="ECO:0000313" key="2">
    <source>
        <dbReference type="Proteomes" id="UP000824533"/>
    </source>
</evidence>
<protein>
    <submittedName>
        <fullName evidence="1">Uncharacterized protein</fullName>
    </submittedName>
</protein>
<reference evidence="1 2" key="1">
    <citation type="journal article" date="2021" name="Front. Genet.">
        <title>Chromosome-Level Genome Assembly Reveals Significant Gene Expansion in the Toll and IMD Signaling Pathways of Dendrolimus kikuchii.</title>
        <authorList>
            <person name="Zhou J."/>
            <person name="Wu P."/>
            <person name="Xiong Z."/>
            <person name="Liu N."/>
            <person name="Zhao N."/>
            <person name="Ji M."/>
            <person name="Qiu Y."/>
            <person name="Yang B."/>
        </authorList>
    </citation>
    <scope>NUCLEOTIDE SEQUENCE [LARGE SCALE GENOMIC DNA]</scope>
    <source>
        <strain evidence="1">Ann1</strain>
    </source>
</reference>
<comment type="caution">
    <text evidence="1">The sequence shown here is derived from an EMBL/GenBank/DDBJ whole genome shotgun (WGS) entry which is preliminary data.</text>
</comment>
<sequence length="230" mass="26220">MQRPQPLKAESTDCDIPVSLDAALSQPENEELFYTASVHFLRKRLEGKSNSPQSKQDYASATQSCYSLSNQSFNNQCYDNFTKSRSSLRVKESETAVESSLSMHQVLPFPKSNKEGFFTRLKSTVRKCSSYLKIFDFDDIQNTRLKEESESLSPISNFKLPHCERPGKVTLSSSLVKICEERSDECIKTNNIKDSSNTCNDLDNFRCVHSKRFNRKISMTQVNVKPKTIT</sequence>
<name>A0ACC1DDJ4_9NEOP</name>
<dbReference type="EMBL" id="CM034390">
    <property type="protein sequence ID" value="KAJ0182044.1"/>
    <property type="molecule type" value="Genomic_DNA"/>
</dbReference>
<gene>
    <name evidence="1" type="ORF">K1T71_002766</name>
</gene>
<accession>A0ACC1DDJ4</accession>
<evidence type="ECO:0000313" key="1">
    <source>
        <dbReference type="EMBL" id="KAJ0182044.1"/>
    </source>
</evidence>
<organism evidence="1 2">
    <name type="scientific">Dendrolimus kikuchii</name>
    <dbReference type="NCBI Taxonomy" id="765133"/>
    <lineage>
        <taxon>Eukaryota</taxon>
        <taxon>Metazoa</taxon>
        <taxon>Ecdysozoa</taxon>
        <taxon>Arthropoda</taxon>
        <taxon>Hexapoda</taxon>
        <taxon>Insecta</taxon>
        <taxon>Pterygota</taxon>
        <taxon>Neoptera</taxon>
        <taxon>Endopterygota</taxon>
        <taxon>Lepidoptera</taxon>
        <taxon>Glossata</taxon>
        <taxon>Ditrysia</taxon>
        <taxon>Bombycoidea</taxon>
        <taxon>Lasiocampidae</taxon>
        <taxon>Dendrolimus</taxon>
    </lineage>
</organism>
<keyword evidence="2" id="KW-1185">Reference proteome</keyword>
<proteinExistence type="predicted"/>
<dbReference type="Proteomes" id="UP000824533">
    <property type="component" value="Linkage Group LG04"/>
</dbReference>